<name>A0AAN6MZK4_9PEZI</name>
<evidence type="ECO:0000313" key="2">
    <source>
        <dbReference type="Proteomes" id="UP001303473"/>
    </source>
</evidence>
<proteinExistence type="predicted"/>
<evidence type="ECO:0000313" key="1">
    <source>
        <dbReference type="EMBL" id="KAK3934767.1"/>
    </source>
</evidence>
<comment type="caution">
    <text evidence="1">The sequence shown here is derived from an EMBL/GenBank/DDBJ whole genome shotgun (WGS) entry which is preliminary data.</text>
</comment>
<keyword evidence="2" id="KW-1185">Reference proteome</keyword>
<feature type="non-terminal residue" evidence="1">
    <location>
        <position position="1"/>
    </location>
</feature>
<organism evidence="1 2">
    <name type="scientific">Diplogelasinospora grovesii</name>
    <dbReference type="NCBI Taxonomy" id="303347"/>
    <lineage>
        <taxon>Eukaryota</taxon>
        <taxon>Fungi</taxon>
        <taxon>Dikarya</taxon>
        <taxon>Ascomycota</taxon>
        <taxon>Pezizomycotina</taxon>
        <taxon>Sordariomycetes</taxon>
        <taxon>Sordariomycetidae</taxon>
        <taxon>Sordariales</taxon>
        <taxon>Diplogelasinosporaceae</taxon>
        <taxon>Diplogelasinospora</taxon>
    </lineage>
</organism>
<dbReference type="Proteomes" id="UP001303473">
    <property type="component" value="Unassembled WGS sequence"/>
</dbReference>
<dbReference type="EMBL" id="MU853962">
    <property type="protein sequence ID" value="KAK3934767.1"/>
    <property type="molecule type" value="Genomic_DNA"/>
</dbReference>
<reference evidence="2" key="1">
    <citation type="journal article" date="2023" name="Mol. Phylogenet. Evol.">
        <title>Genome-scale phylogeny and comparative genomics of the fungal order Sordariales.</title>
        <authorList>
            <person name="Hensen N."/>
            <person name="Bonometti L."/>
            <person name="Westerberg I."/>
            <person name="Brannstrom I.O."/>
            <person name="Guillou S."/>
            <person name="Cros-Aarteil S."/>
            <person name="Calhoun S."/>
            <person name="Haridas S."/>
            <person name="Kuo A."/>
            <person name="Mondo S."/>
            <person name="Pangilinan J."/>
            <person name="Riley R."/>
            <person name="LaButti K."/>
            <person name="Andreopoulos B."/>
            <person name="Lipzen A."/>
            <person name="Chen C."/>
            <person name="Yan M."/>
            <person name="Daum C."/>
            <person name="Ng V."/>
            <person name="Clum A."/>
            <person name="Steindorff A."/>
            <person name="Ohm R.A."/>
            <person name="Martin F."/>
            <person name="Silar P."/>
            <person name="Natvig D.O."/>
            <person name="Lalanne C."/>
            <person name="Gautier V."/>
            <person name="Ament-Velasquez S.L."/>
            <person name="Kruys A."/>
            <person name="Hutchinson M.I."/>
            <person name="Powell A.J."/>
            <person name="Barry K."/>
            <person name="Miller A.N."/>
            <person name="Grigoriev I.V."/>
            <person name="Debuchy R."/>
            <person name="Gladieux P."/>
            <person name="Hiltunen Thoren M."/>
            <person name="Johannesson H."/>
        </authorList>
    </citation>
    <scope>NUCLEOTIDE SEQUENCE [LARGE SCALE GENOMIC DNA]</scope>
    <source>
        <strain evidence="2">CBS 340.73</strain>
    </source>
</reference>
<gene>
    <name evidence="1" type="ORF">QBC46DRAFT_273159</name>
</gene>
<sequence>GWQLVRQENGERDVVAVYSPVQRGFKFGMFQFLGRGASGLFGDRWAIGAVLSALALAGWEQNVNLVSRRLRIR</sequence>
<accession>A0AAN6MZK4</accession>
<dbReference type="AlphaFoldDB" id="A0AAN6MZK4"/>
<protein>
    <submittedName>
        <fullName evidence="1">Uncharacterized protein</fullName>
    </submittedName>
</protein>